<sequence>MRAALILLAIAGAAQAAPRLPREAFDVIPPSERVTGPRGDMRVVQSACRTGPTSWARRRIVDVAAQEWAFFGFQTADATVVETRALPDGIVPEALNPDLAQPRQGRTFLRLGRWESERGADATIAGYWSATPDGPDILRRQNRAWEDGEGEVNWIEPWSAAFVSWVMCEAGLGDMGQFQRDIAHRTYIDQAIRARDGQAPEAAYAAHDIGETEVEPGDLLCNARGSEAYRTIADRRPDMGEFAPTHCDIVVRVDAEAGRIAIIGGNVVNGVTLTLLPATREGSGPLRPLIEADIIGGRRLFAHLKLRADPVEPNALDHSPTVRALSG</sequence>
<proteinExistence type="predicted"/>
<feature type="signal peptide" evidence="1">
    <location>
        <begin position="1"/>
        <end position="16"/>
    </location>
</feature>
<feature type="chain" id="PRO_5046903090" evidence="1">
    <location>
        <begin position="17"/>
        <end position="327"/>
    </location>
</feature>
<organism evidence="3 4">
    <name type="scientific">Peiella sedimenti</name>
    <dbReference type="NCBI Taxonomy" id="3061083"/>
    <lineage>
        <taxon>Bacteria</taxon>
        <taxon>Pseudomonadati</taxon>
        <taxon>Pseudomonadota</taxon>
        <taxon>Alphaproteobacteria</taxon>
        <taxon>Caulobacterales</taxon>
        <taxon>Caulobacteraceae</taxon>
        <taxon>Peiella</taxon>
    </lineage>
</organism>
<dbReference type="EMBL" id="JAUKTR010000001">
    <property type="protein sequence ID" value="MDO1558205.1"/>
    <property type="molecule type" value="Genomic_DNA"/>
</dbReference>
<accession>A0ABT8SI09</accession>
<reference evidence="3" key="1">
    <citation type="submission" date="2023-07" db="EMBL/GenBank/DDBJ databases">
        <title>Brevundimonas soil sp. nov., isolated from the soil of chemical plant.</title>
        <authorList>
            <person name="Wu N."/>
        </authorList>
    </citation>
    <scope>NUCLEOTIDE SEQUENCE</scope>
    <source>
        <strain evidence="3">XZ-24</strain>
    </source>
</reference>
<keyword evidence="4" id="KW-1185">Reference proteome</keyword>
<feature type="domain" description="DUF2272" evidence="2">
    <location>
        <begin position="152"/>
        <end position="282"/>
    </location>
</feature>
<dbReference type="RefSeq" id="WP_302108625.1">
    <property type="nucleotide sequence ID" value="NZ_JAUKTR010000001.1"/>
</dbReference>
<name>A0ABT8SI09_9CAUL</name>
<evidence type="ECO:0000313" key="3">
    <source>
        <dbReference type="EMBL" id="MDO1558205.1"/>
    </source>
</evidence>
<protein>
    <submittedName>
        <fullName evidence="3">DUF2272 domain-containing protein</fullName>
    </submittedName>
</protein>
<evidence type="ECO:0000313" key="4">
    <source>
        <dbReference type="Proteomes" id="UP001169063"/>
    </source>
</evidence>
<keyword evidence="1" id="KW-0732">Signal</keyword>
<gene>
    <name evidence="3" type="ORF">Q0812_02010</name>
</gene>
<dbReference type="Pfam" id="PF10030">
    <property type="entry name" value="DUF2272"/>
    <property type="match status" value="1"/>
</dbReference>
<dbReference type="InterPro" id="IPR019262">
    <property type="entry name" value="DUF2272"/>
</dbReference>
<dbReference type="Proteomes" id="UP001169063">
    <property type="component" value="Unassembled WGS sequence"/>
</dbReference>
<comment type="caution">
    <text evidence="3">The sequence shown here is derived from an EMBL/GenBank/DDBJ whole genome shotgun (WGS) entry which is preliminary data.</text>
</comment>
<evidence type="ECO:0000256" key="1">
    <source>
        <dbReference type="SAM" id="SignalP"/>
    </source>
</evidence>
<evidence type="ECO:0000259" key="2">
    <source>
        <dbReference type="Pfam" id="PF10030"/>
    </source>
</evidence>